<dbReference type="SMART" id="SM01009">
    <property type="entry name" value="AlkA_N"/>
    <property type="match status" value="1"/>
</dbReference>
<dbReference type="SUPFAM" id="SSF46689">
    <property type="entry name" value="Homeodomain-like"/>
    <property type="match status" value="1"/>
</dbReference>
<evidence type="ECO:0000256" key="9">
    <source>
        <dbReference type="ARBA" id="ARBA00023015"/>
    </source>
</evidence>
<evidence type="ECO:0000259" key="14">
    <source>
        <dbReference type="PROSITE" id="PS01124"/>
    </source>
</evidence>
<dbReference type="Gene3D" id="1.10.1670.10">
    <property type="entry name" value="Helix-hairpin-Helix base-excision DNA repair enzymes (C-terminal)"/>
    <property type="match status" value="1"/>
</dbReference>
<dbReference type="InterPro" id="IPR009057">
    <property type="entry name" value="Homeodomain-like_sf"/>
</dbReference>
<dbReference type="Gene3D" id="3.30.310.20">
    <property type="entry name" value="DNA-3-methyladenine glycosylase AlkA, N-terminal domain"/>
    <property type="match status" value="1"/>
</dbReference>
<keyword evidence="10" id="KW-0238">DNA-binding</keyword>
<keyword evidence="8" id="KW-0862">Zinc</keyword>
<keyword evidence="16" id="KW-1185">Reference proteome</keyword>
<dbReference type="EMBL" id="BAAANY010000031">
    <property type="protein sequence ID" value="GAA1707277.1"/>
    <property type="molecule type" value="Genomic_DNA"/>
</dbReference>
<evidence type="ECO:0000256" key="12">
    <source>
        <dbReference type="ARBA" id="ARBA00023163"/>
    </source>
</evidence>
<dbReference type="SMART" id="SM00342">
    <property type="entry name" value="HTH_ARAC"/>
    <property type="match status" value="1"/>
</dbReference>
<evidence type="ECO:0000313" key="16">
    <source>
        <dbReference type="Proteomes" id="UP001500618"/>
    </source>
</evidence>
<organism evidence="15 16">
    <name type="scientific">Fodinicola feengrottensis</name>
    <dbReference type="NCBI Taxonomy" id="435914"/>
    <lineage>
        <taxon>Bacteria</taxon>
        <taxon>Bacillati</taxon>
        <taxon>Actinomycetota</taxon>
        <taxon>Actinomycetes</taxon>
        <taxon>Mycobacteriales</taxon>
        <taxon>Fodinicola</taxon>
    </lineage>
</organism>
<dbReference type="InterPro" id="IPR018062">
    <property type="entry name" value="HTH_AraC-typ_CS"/>
</dbReference>
<dbReference type="CDD" id="cd00056">
    <property type="entry name" value="ENDO3c"/>
    <property type="match status" value="1"/>
</dbReference>
<dbReference type="Gene3D" id="3.40.10.10">
    <property type="entry name" value="DNA Methylphosphotriester Repair Domain"/>
    <property type="match status" value="1"/>
</dbReference>
<keyword evidence="6" id="KW-0479">Metal-binding</keyword>
<dbReference type="InterPro" id="IPR018060">
    <property type="entry name" value="HTH_AraC"/>
</dbReference>
<dbReference type="InterPro" id="IPR037046">
    <property type="entry name" value="AlkA_N_sf"/>
</dbReference>
<evidence type="ECO:0000313" key="15">
    <source>
        <dbReference type="EMBL" id="GAA1707277.1"/>
    </source>
</evidence>
<gene>
    <name evidence="15" type="ORF">GCM10009765_65950</name>
</gene>
<dbReference type="PROSITE" id="PS01124">
    <property type="entry name" value="HTH_ARAC_FAMILY_2"/>
    <property type="match status" value="1"/>
</dbReference>
<dbReference type="Pfam" id="PF02805">
    <property type="entry name" value="Ada_Zn_binding"/>
    <property type="match status" value="1"/>
</dbReference>
<keyword evidence="9" id="KW-0805">Transcription regulation</keyword>
<keyword evidence="5" id="KW-0808">Transferase</keyword>
<dbReference type="Pfam" id="PF12833">
    <property type="entry name" value="HTH_18"/>
    <property type="match status" value="1"/>
</dbReference>
<dbReference type="SUPFAM" id="SSF55945">
    <property type="entry name" value="TATA-box binding protein-like"/>
    <property type="match status" value="1"/>
</dbReference>
<dbReference type="SMART" id="SM00478">
    <property type="entry name" value="ENDO3c"/>
    <property type="match status" value="1"/>
</dbReference>
<dbReference type="SUPFAM" id="SSF48150">
    <property type="entry name" value="DNA-glycosylase"/>
    <property type="match status" value="1"/>
</dbReference>
<evidence type="ECO:0000256" key="11">
    <source>
        <dbReference type="ARBA" id="ARBA00023159"/>
    </source>
</evidence>
<dbReference type="InterPro" id="IPR011257">
    <property type="entry name" value="DNA_glycosylase"/>
</dbReference>
<evidence type="ECO:0000256" key="2">
    <source>
        <dbReference type="ARBA" id="ARBA00001947"/>
    </source>
</evidence>
<dbReference type="Gene3D" id="1.10.340.30">
    <property type="entry name" value="Hypothetical protein, domain 2"/>
    <property type="match status" value="1"/>
</dbReference>
<dbReference type="InterPro" id="IPR003265">
    <property type="entry name" value="HhH-GPD_domain"/>
</dbReference>
<accession>A0ABN2IL93</accession>
<evidence type="ECO:0000256" key="1">
    <source>
        <dbReference type="ARBA" id="ARBA00000086"/>
    </source>
</evidence>
<keyword evidence="4" id="KW-0489">Methyltransferase</keyword>
<dbReference type="InterPro" id="IPR010316">
    <property type="entry name" value="AlkA_N"/>
</dbReference>
<comment type="caution">
    <text evidence="15">The sequence shown here is derived from an EMBL/GenBank/DDBJ whole genome shotgun (WGS) entry which is preliminary data.</text>
</comment>
<evidence type="ECO:0000256" key="10">
    <source>
        <dbReference type="ARBA" id="ARBA00023125"/>
    </source>
</evidence>
<name>A0ABN2IL93_9ACTN</name>
<evidence type="ECO:0000256" key="8">
    <source>
        <dbReference type="ARBA" id="ARBA00022833"/>
    </source>
</evidence>
<evidence type="ECO:0000256" key="7">
    <source>
        <dbReference type="ARBA" id="ARBA00022763"/>
    </source>
</evidence>
<dbReference type="EC" id="3.2.2.21" evidence="3"/>
<comment type="cofactor">
    <cofactor evidence="2">
        <name>Zn(2+)</name>
        <dbReference type="ChEBI" id="CHEBI:29105"/>
    </cofactor>
</comment>
<proteinExistence type="predicted"/>
<dbReference type="SUPFAM" id="SSF57884">
    <property type="entry name" value="Ada DNA repair protein, N-terminal domain (N-Ada 10)"/>
    <property type="match status" value="1"/>
</dbReference>
<dbReference type="InterPro" id="IPR004026">
    <property type="entry name" value="Ada_DNA_repair_Zn-bd"/>
</dbReference>
<dbReference type="PANTHER" id="PTHR43003:SF13">
    <property type="entry name" value="DNA-3-METHYLADENINE GLYCOSYLASE 2"/>
    <property type="match status" value="1"/>
</dbReference>
<comment type="catalytic activity">
    <reaction evidence="1">
        <text>Hydrolysis of alkylated DNA, releasing 3-methyladenine, 3-methylguanine, 7-methylguanine and 7-methyladenine.</text>
        <dbReference type="EC" id="3.2.2.21"/>
    </reaction>
</comment>
<sequence length="476" mass="51199">MCYRAVSSRDARFDGWFVMAVQTTGIYCRPSCPAMTPRRANVRFYPTVAAAQRAGFRACLRCRPDAAPGSPEWNTRADLVARAMRLIGDGVVERDGVAGLASRLGYTERHLHRQLVAELGAGPLALARAQRAQTARVLIETTKVSFADIAFASGFASIRQFNDTIREVFAATPTQLRAKFHGNGSESAPGTITVRLPYRPPMDAEGLMGFLRSRRVTGIEEWDADTYKRALRLPHGTGTMALAVRDGYVECTLRLADLRDLSTAVWRARRLLDLDADPAAIDAALATDPALEPLVLKRPGIRVPGAVDGLEIAVRAVVGQQISVAAARTVLGRIVEALGEPLAEPDGGLTHVFPTAQALAAAPDEALPMPAARRRTIRELGAAVADGRVQLHPGAAADEVTEALCALPGVGPWTAGYVTMRALADPDSFLPTDLGVKRAADLNGLPTDPAALTERAKAWRPWRAYALMHLWHSEAS</sequence>
<dbReference type="Pfam" id="PF06029">
    <property type="entry name" value="AlkA_N"/>
    <property type="match status" value="1"/>
</dbReference>
<dbReference type="InterPro" id="IPR035451">
    <property type="entry name" value="Ada-like_dom_sf"/>
</dbReference>
<protein>
    <recommendedName>
        <fullName evidence="3">DNA-3-methyladenine glycosylase II</fullName>
        <ecNumber evidence="3">3.2.2.21</ecNumber>
    </recommendedName>
</protein>
<dbReference type="PANTHER" id="PTHR43003">
    <property type="entry name" value="DNA-3-METHYLADENINE GLYCOSYLASE"/>
    <property type="match status" value="1"/>
</dbReference>
<dbReference type="InterPro" id="IPR023170">
    <property type="entry name" value="HhH_base_excis_C"/>
</dbReference>
<dbReference type="Proteomes" id="UP001500618">
    <property type="component" value="Unassembled WGS sequence"/>
</dbReference>
<dbReference type="InterPro" id="IPR051912">
    <property type="entry name" value="Alkylbase_DNA_Glycosylase/TA"/>
</dbReference>
<keyword evidence="11" id="KW-0010">Activator</keyword>
<keyword evidence="12" id="KW-0804">Transcription</keyword>
<evidence type="ECO:0000256" key="13">
    <source>
        <dbReference type="ARBA" id="ARBA00023204"/>
    </source>
</evidence>
<evidence type="ECO:0000256" key="5">
    <source>
        <dbReference type="ARBA" id="ARBA00022679"/>
    </source>
</evidence>
<evidence type="ECO:0000256" key="3">
    <source>
        <dbReference type="ARBA" id="ARBA00012000"/>
    </source>
</evidence>
<keyword evidence="7" id="KW-0227">DNA damage</keyword>
<reference evidence="15 16" key="1">
    <citation type="journal article" date="2019" name="Int. J. Syst. Evol. Microbiol.">
        <title>The Global Catalogue of Microorganisms (GCM) 10K type strain sequencing project: providing services to taxonomists for standard genome sequencing and annotation.</title>
        <authorList>
            <consortium name="The Broad Institute Genomics Platform"/>
            <consortium name="The Broad Institute Genome Sequencing Center for Infectious Disease"/>
            <person name="Wu L."/>
            <person name="Ma J."/>
        </authorList>
    </citation>
    <scope>NUCLEOTIDE SEQUENCE [LARGE SCALE GENOMIC DNA]</scope>
    <source>
        <strain evidence="15 16">JCM 14718</strain>
    </source>
</reference>
<dbReference type="Gene3D" id="1.10.10.60">
    <property type="entry name" value="Homeodomain-like"/>
    <property type="match status" value="1"/>
</dbReference>
<dbReference type="PROSITE" id="PS00041">
    <property type="entry name" value="HTH_ARAC_FAMILY_1"/>
    <property type="match status" value="1"/>
</dbReference>
<evidence type="ECO:0000256" key="6">
    <source>
        <dbReference type="ARBA" id="ARBA00022723"/>
    </source>
</evidence>
<feature type="domain" description="HTH araC/xylS-type" evidence="14">
    <location>
        <begin position="81"/>
        <end position="179"/>
    </location>
</feature>
<evidence type="ECO:0000256" key="4">
    <source>
        <dbReference type="ARBA" id="ARBA00022603"/>
    </source>
</evidence>
<keyword evidence="13" id="KW-0234">DNA repair</keyword>